<dbReference type="OrthoDB" id="10001028at2"/>
<proteinExistence type="predicted"/>
<keyword evidence="2" id="KW-1185">Reference proteome</keyword>
<dbReference type="EMBL" id="FMKA01000006">
    <property type="protein sequence ID" value="SCP96724.1"/>
    <property type="molecule type" value="Genomic_DNA"/>
</dbReference>
<accession>A0A1D3TSA6</accession>
<sequence length="119" mass="13641">MKLEKTLENLKKYKQELAPKYAYRIEPKEPVESTEEILKEVADYFQSQGKIISIVKGQPFPIIALEGNEYIVRTDRFVGLFGGGRKTEEPFPNKYYGGSIGNIAGYKFIYIYPFTEGKS</sequence>
<organism evidence="1 2">
    <name type="scientific">Anaerobium acetethylicum</name>
    <dbReference type="NCBI Taxonomy" id="1619234"/>
    <lineage>
        <taxon>Bacteria</taxon>
        <taxon>Bacillati</taxon>
        <taxon>Bacillota</taxon>
        <taxon>Clostridia</taxon>
        <taxon>Lachnospirales</taxon>
        <taxon>Lachnospiraceae</taxon>
        <taxon>Anaerobium</taxon>
    </lineage>
</organism>
<dbReference type="RefSeq" id="WP_091232208.1">
    <property type="nucleotide sequence ID" value="NZ_FMKA01000006.1"/>
</dbReference>
<reference evidence="1 2" key="1">
    <citation type="submission" date="2016-09" db="EMBL/GenBank/DDBJ databases">
        <authorList>
            <person name="Capua I."/>
            <person name="De Benedictis P."/>
            <person name="Joannis T."/>
            <person name="Lombin L.H."/>
            <person name="Cattoli G."/>
        </authorList>
    </citation>
    <scope>NUCLEOTIDE SEQUENCE [LARGE SCALE GENOMIC DNA]</scope>
    <source>
        <strain evidence="1 2">GluBS11</strain>
    </source>
</reference>
<protein>
    <submittedName>
        <fullName evidence="1">Uncharacterized protein</fullName>
    </submittedName>
</protein>
<name>A0A1D3TSA6_9FIRM</name>
<evidence type="ECO:0000313" key="1">
    <source>
        <dbReference type="EMBL" id="SCP96724.1"/>
    </source>
</evidence>
<dbReference type="Proteomes" id="UP000199315">
    <property type="component" value="Unassembled WGS sequence"/>
</dbReference>
<gene>
    <name evidence="1" type="ORF">SAMN05421730_100623</name>
</gene>
<evidence type="ECO:0000313" key="2">
    <source>
        <dbReference type="Proteomes" id="UP000199315"/>
    </source>
</evidence>
<dbReference type="AlphaFoldDB" id="A0A1D3TSA6"/>